<evidence type="ECO:0000256" key="2">
    <source>
        <dbReference type="ARBA" id="ARBA00022448"/>
    </source>
</evidence>
<feature type="transmembrane region" description="Helical" evidence="9">
    <location>
        <begin position="268"/>
        <end position="288"/>
    </location>
</feature>
<dbReference type="SUPFAM" id="SSF82866">
    <property type="entry name" value="Multidrug efflux transporter AcrB transmembrane domain"/>
    <property type="match status" value="1"/>
</dbReference>
<comment type="function">
    <text evidence="9">Part of the Sec protein translocase complex. Interacts with the SecYEG preprotein conducting channel. SecDF uses the proton motive force (PMF) to complete protein translocation after the ATP-dependent function of SecA.</text>
</comment>
<dbReference type="STRING" id="269796.Rru_A1763"/>
<dbReference type="GO" id="GO:0006605">
    <property type="term" value="P:protein targeting"/>
    <property type="evidence" value="ECO:0007669"/>
    <property type="project" value="UniProtKB-UniRule"/>
</dbReference>
<dbReference type="HAMAP" id="MF_01464_B">
    <property type="entry name" value="SecF_B"/>
    <property type="match status" value="1"/>
</dbReference>
<proteinExistence type="inferred from homology"/>
<name>Q2RTI2_RHORT</name>
<dbReference type="NCBIfam" id="TIGR00966">
    <property type="entry name" value="transloc_SecF"/>
    <property type="match status" value="1"/>
</dbReference>
<dbReference type="Pfam" id="PF02355">
    <property type="entry name" value="SecD_SecF_C"/>
    <property type="match status" value="1"/>
</dbReference>
<dbReference type="Pfam" id="PF07549">
    <property type="entry name" value="Sec_GG"/>
    <property type="match status" value="1"/>
</dbReference>
<feature type="transmembrane region" description="Helical" evidence="9">
    <location>
        <begin position="192"/>
        <end position="213"/>
    </location>
</feature>
<comment type="similarity">
    <text evidence="9">Belongs to the SecD/SecF family. SecF subfamily.</text>
</comment>
<dbReference type="AlphaFoldDB" id="Q2RTI2"/>
<dbReference type="GO" id="GO:0065002">
    <property type="term" value="P:intracellular protein transmembrane transport"/>
    <property type="evidence" value="ECO:0007669"/>
    <property type="project" value="UniProtKB-UniRule"/>
</dbReference>
<dbReference type="InterPro" id="IPR022645">
    <property type="entry name" value="SecD/SecF_bac"/>
</dbReference>
<comment type="subcellular location">
    <subcellularLocation>
        <location evidence="9">Cell inner membrane</location>
        <topology evidence="9">Multi-pass membrane protein</topology>
    </subcellularLocation>
    <subcellularLocation>
        <location evidence="1">Cell membrane</location>
        <topology evidence="1">Multi-pass membrane protein</topology>
    </subcellularLocation>
</comment>
<feature type="transmembrane region" description="Helical" evidence="9">
    <location>
        <begin position="137"/>
        <end position="158"/>
    </location>
</feature>
<dbReference type="GO" id="GO:0043952">
    <property type="term" value="P:protein transport by the Sec complex"/>
    <property type="evidence" value="ECO:0007669"/>
    <property type="project" value="UniProtKB-UniRule"/>
</dbReference>
<protein>
    <recommendedName>
        <fullName evidence="9">Protein-export membrane protein SecF</fullName>
    </recommendedName>
</protein>
<feature type="transmembrane region" description="Helical" evidence="9">
    <location>
        <begin position="21"/>
        <end position="40"/>
    </location>
</feature>
<dbReference type="NCBIfam" id="TIGR00916">
    <property type="entry name" value="2A0604s01"/>
    <property type="match status" value="1"/>
</dbReference>
<comment type="subunit">
    <text evidence="9">Forms a complex with SecD. Part of the essential Sec protein translocation apparatus which comprises SecA, SecYEG and auxiliary proteins SecDF-YajC and YidC.</text>
</comment>
<evidence type="ECO:0000256" key="3">
    <source>
        <dbReference type="ARBA" id="ARBA00022475"/>
    </source>
</evidence>
<accession>Q2RTI2</accession>
<organism evidence="12 13">
    <name type="scientific">Rhodospirillum rubrum (strain ATCC 11170 / ATH 1.1.1 / DSM 467 / LMG 4362 / NCIMB 8255 / S1)</name>
    <dbReference type="NCBI Taxonomy" id="269796"/>
    <lineage>
        <taxon>Bacteria</taxon>
        <taxon>Pseudomonadati</taxon>
        <taxon>Pseudomonadota</taxon>
        <taxon>Alphaproteobacteria</taxon>
        <taxon>Rhodospirillales</taxon>
        <taxon>Rhodospirillaceae</taxon>
        <taxon>Rhodospirillum</taxon>
    </lineage>
</organism>
<feature type="domain" description="Protein export membrane protein SecD/SecF C-terminal" evidence="11">
    <location>
        <begin position="118"/>
        <end position="294"/>
    </location>
</feature>
<keyword evidence="3 9" id="KW-1003">Cell membrane</keyword>
<dbReference type="PANTHER" id="PTHR30081:SF8">
    <property type="entry name" value="PROTEIN TRANSLOCASE SUBUNIT SECF"/>
    <property type="match status" value="1"/>
</dbReference>
<feature type="compositionally biased region" description="Low complexity" evidence="10">
    <location>
        <begin position="320"/>
        <end position="345"/>
    </location>
</feature>
<dbReference type="RefSeq" id="WP_011389516.1">
    <property type="nucleotide sequence ID" value="NC_007643.1"/>
</dbReference>
<dbReference type="eggNOG" id="COG0341">
    <property type="taxonomic scope" value="Bacteria"/>
</dbReference>
<dbReference type="PANTHER" id="PTHR30081">
    <property type="entry name" value="PROTEIN-EXPORT MEMBRANE PROTEIN SEC"/>
    <property type="match status" value="1"/>
</dbReference>
<dbReference type="PRINTS" id="PR01755">
    <property type="entry name" value="SECFTRNLCASE"/>
</dbReference>
<evidence type="ECO:0000256" key="10">
    <source>
        <dbReference type="SAM" id="MobiDB-lite"/>
    </source>
</evidence>
<feature type="region of interest" description="Disordered" evidence="10">
    <location>
        <begin position="298"/>
        <end position="351"/>
    </location>
</feature>
<feature type="transmembrane region" description="Helical" evidence="9">
    <location>
        <begin position="244"/>
        <end position="262"/>
    </location>
</feature>
<keyword evidence="13" id="KW-1185">Reference proteome</keyword>
<keyword evidence="2 9" id="KW-0813">Transport</keyword>
<dbReference type="EnsemblBacteria" id="ABC22563">
    <property type="protein sequence ID" value="ABC22563"/>
    <property type="gene ID" value="Rru_A1763"/>
</dbReference>
<reference evidence="12 13" key="1">
    <citation type="journal article" date="2011" name="Stand. Genomic Sci.">
        <title>Complete genome sequence of Rhodospirillum rubrum type strain (S1).</title>
        <authorList>
            <person name="Munk A.C."/>
            <person name="Copeland A."/>
            <person name="Lucas S."/>
            <person name="Lapidus A."/>
            <person name="Del Rio T.G."/>
            <person name="Barry K."/>
            <person name="Detter J.C."/>
            <person name="Hammon N."/>
            <person name="Israni S."/>
            <person name="Pitluck S."/>
            <person name="Brettin T."/>
            <person name="Bruce D."/>
            <person name="Han C."/>
            <person name="Tapia R."/>
            <person name="Gilna P."/>
            <person name="Schmutz J."/>
            <person name="Larimer F."/>
            <person name="Land M."/>
            <person name="Kyrpides N.C."/>
            <person name="Mavromatis K."/>
            <person name="Richardson P."/>
            <person name="Rohde M."/>
            <person name="Goker M."/>
            <person name="Klenk H.P."/>
            <person name="Zhang Y."/>
            <person name="Roberts G.P."/>
            <person name="Reslewic S."/>
            <person name="Schwartz D.C."/>
        </authorList>
    </citation>
    <scope>NUCLEOTIDE SEQUENCE [LARGE SCALE GENOMIC DNA]</scope>
    <source>
        <strain evidence="13">ATCC 11170 / ATH 1.1.1 / DSM 467 / LMG 4362 / NCIMB 8255 / S1</strain>
    </source>
</reference>
<dbReference type="PhylomeDB" id="Q2RTI2"/>
<dbReference type="GO" id="GO:0005886">
    <property type="term" value="C:plasma membrane"/>
    <property type="evidence" value="ECO:0007669"/>
    <property type="project" value="UniProtKB-SubCell"/>
</dbReference>
<keyword evidence="6 9" id="KW-1133">Transmembrane helix</keyword>
<keyword evidence="8 9" id="KW-0472">Membrane</keyword>
<dbReference type="InterPro" id="IPR022813">
    <property type="entry name" value="SecD/SecF_arch_bac"/>
</dbReference>
<dbReference type="EMBL" id="CP000230">
    <property type="protein sequence ID" value="ABC22563.1"/>
    <property type="molecule type" value="Genomic_DNA"/>
</dbReference>
<dbReference type="InterPro" id="IPR022646">
    <property type="entry name" value="SecD/SecF_CS"/>
</dbReference>
<dbReference type="GO" id="GO:0015450">
    <property type="term" value="F:protein-transporting ATPase activity"/>
    <property type="evidence" value="ECO:0007669"/>
    <property type="project" value="InterPro"/>
</dbReference>
<keyword evidence="9" id="KW-0997">Cell inner membrane</keyword>
<dbReference type="Proteomes" id="UP000001929">
    <property type="component" value="Chromosome"/>
</dbReference>
<evidence type="ECO:0000259" key="11">
    <source>
        <dbReference type="Pfam" id="PF02355"/>
    </source>
</evidence>
<dbReference type="HOGENOM" id="CLU_050012_1_1_5"/>
<feature type="transmembrane region" description="Helical" evidence="9">
    <location>
        <begin position="165"/>
        <end position="186"/>
    </location>
</feature>
<dbReference type="InterPro" id="IPR048634">
    <property type="entry name" value="SecD_SecF_C"/>
</dbReference>
<gene>
    <name evidence="9" type="primary">secF</name>
    <name evidence="12" type="ordered locus">Rru_A1763</name>
</gene>
<evidence type="ECO:0000256" key="5">
    <source>
        <dbReference type="ARBA" id="ARBA00022927"/>
    </source>
</evidence>
<dbReference type="KEGG" id="rru:Rru_A1763"/>
<dbReference type="InterPro" id="IPR005665">
    <property type="entry name" value="SecF_bac"/>
</dbReference>
<keyword evidence="5 9" id="KW-0653">Protein transport</keyword>
<evidence type="ECO:0000256" key="9">
    <source>
        <dbReference type="HAMAP-Rule" id="MF_01464"/>
    </source>
</evidence>
<keyword evidence="4 9" id="KW-0812">Transmembrane</keyword>
<evidence type="ECO:0000256" key="7">
    <source>
        <dbReference type="ARBA" id="ARBA00023010"/>
    </source>
</evidence>
<keyword evidence="7 9" id="KW-0811">Translocation</keyword>
<evidence type="ECO:0000256" key="4">
    <source>
        <dbReference type="ARBA" id="ARBA00022692"/>
    </source>
</evidence>
<evidence type="ECO:0000256" key="1">
    <source>
        <dbReference type="ARBA" id="ARBA00004651"/>
    </source>
</evidence>
<dbReference type="InterPro" id="IPR055344">
    <property type="entry name" value="SecD_SecF_C_bact"/>
</dbReference>
<sequence>MPRPFARLTADFHYDFLVSRARVMAASAALLLVCLLALGLRGLDLGIDFTGGLVVEARTATAMDPVDLRQSLRASVVGEVDVTTYGEDGRSVTVRVGRQTGGDQAMLQALEGVKTALGEGATYRRTNLVGPTVGGEATIAGLLTVALALVLIAAYVWLRFDWHYALGVVLALSHDVVAVLGLYALFQIPFDLTSIAALLTVACYSINDTVVIFDRVREELALTPDAPLATVVNKSINRTLARTIVLSGSTLVTMACLALLGGPQLRGFALALIWGTVVGTLSSIYVAVPALMAFRGRSKTADDGREGEDDGEDTPPPRAAPGKAKNAPAVAAGKPAQAKPAAAPPSRKERR</sequence>
<evidence type="ECO:0000256" key="8">
    <source>
        <dbReference type="ARBA" id="ARBA00023136"/>
    </source>
</evidence>
<dbReference type="Gene3D" id="1.20.1640.10">
    <property type="entry name" value="Multidrug efflux transporter AcrB transmembrane domain"/>
    <property type="match status" value="1"/>
</dbReference>
<evidence type="ECO:0000313" key="12">
    <source>
        <dbReference type="EMBL" id="ABC22563.1"/>
    </source>
</evidence>
<evidence type="ECO:0000256" key="6">
    <source>
        <dbReference type="ARBA" id="ARBA00022989"/>
    </source>
</evidence>
<dbReference type="PATRIC" id="fig|269796.9.peg.1841"/>
<evidence type="ECO:0000313" key="13">
    <source>
        <dbReference type="Proteomes" id="UP000001929"/>
    </source>
</evidence>